<evidence type="ECO:0000313" key="20">
    <source>
        <dbReference type="EMBL" id="MDP0589803.1"/>
    </source>
</evidence>
<evidence type="ECO:0000313" key="21">
    <source>
        <dbReference type="Proteomes" id="UP001178148"/>
    </source>
</evidence>
<evidence type="ECO:0000256" key="13">
    <source>
        <dbReference type="ARBA" id="ARBA00022989"/>
    </source>
</evidence>
<keyword evidence="16" id="KW-0594">Phospholipid biosynthesis</keyword>
<evidence type="ECO:0000256" key="15">
    <source>
        <dbReference type="ARBA" id="ARBA00023136"/>
    </source>
</evidence>
<reference evidence="20 21" key="1">
    <citation type="journal article" date="2023" name="bioRxiv">
        <title>An intranuclear bacterial parasite of deep-sea mussels expresses apoptosis inhibitors acquired from its host.</title>
        <authorList>
            <person name="Gonzalez Porras M.A."/>
            <person name="Assie A."/>
            <person name="Tietjen M."/>
            <person name="Violette M."/>
            <person name="Kleiner M."/>
            <person name="Gruber-Vodicka H."/>
            <person name="Dubilier N."/>
            <person name="Leisch N."/>
        </authorList>
    </citation>
    <scope>NUCLEOTIDE SEQUENCE [LARGE SCALE GENOMIC DNA]</scope>
    <source>
        <strain evidence="20">IAP13</strain>
    </source>
</reference>
<dbReference type="AlphaFoldDB" id="A0AA90NXN3"/>
<keyword evidence="8" id="KW-1003">Cell membrane</keyword>
<feature type="transmembrane region" description="Helical" evidence="19">
    <location>
        <begin position="12"/>
        <end position="36"/>
    </location>
</feature>
<sequence length="267" mass="29204">MLNQRVMTGLVLGPLALMAVFWLPVDYFTILVALIVMLGGREWASLAGIENNNLRWLYAAIIGWLCFLISIYSVSPMVVLSVAICWWCVAFFLIIRYPDSARWCASKVARLLMGFVTLIPAWLAMVVLKTVHGPFWIVVLLFLVWSTDVGAYFVGRSFGRCKLAGNVSPKKTIEGMLGGVVLSIFVAVFVCLFCDFSFVEGLEFIALAVLIALVSVLGDLLESLLKRVRGVKDSSNLLPGHGGILDRIDSLTAALPVFTLIIIANGG</sequence>
<evidence type="ECO:0000256" key="9">
    <source>
        <dbReference type="ARBA" id="ARBA00022516"/>
    </source>
</evidence>
<evidence type="ECO:0000256" key="7">
    <source>
        <dbReference type="ARBA" id="ARBA00019373"/>
    </source>
</evidence>
<keyword evidence="14" id="KW-0443">Lipid metabolism</keyword>
<evidence type="ECO:0000256" key="8">
    <source>
        <dbReference type="ARBA" id="ARBA00022475"/>
    </source>
</evidence>
<dbReference type="PANTHER" id="PTHR46382:SF1">
    <property type="entry name" value="PHOSPHATIDATE CYTIDYLYLTRANSFERASE"/>
    <property type="match status" value="1"/>
</dbReference>
<evidence type="ECO:0000256" key="16">
    <source>
        <dbReference type="ARBA" id="ARBA00023209"/>
    </source>
</evidence>
<evidence type="ECO:0000256" key="5">
    <source>
        <dbReference type="ARBA" id="ARBA00010185"/>
    </source>
</evidence>
<organism evidence="20 21">
    <name type="scientific">Candidatus Endonucleibacter bathymodioli</name>
    <dbReference type="NCBI Taxonomy" id="539814"/>
    <lineage>
        <taxon>Bacteria</taxon>
        <taxon>Pseudomonadati</taxon>
        <taxon>Pseudomonadota</taxon>
        <taxon>Gammaproteobacteria</taxon>
        <taxon>Oceanospirillales</taxon>
        <taxon>Endozoicomonadaceae</taxon>
        <taxon>Candidatus Endonucleibacter</taxon>
    </lineage>
</organism>
<dbReference type="GO" id="GO:0005886">
    <property type="term" value="C:plasma membrane"/>
    <property type="evidence" value="ECO:0007669"/>
    <property type="project" value="UniProtKB-SubCell"/>
</dbReference>
<evidence type="ECO:0000256" key="14">
    <source>
        <dbReference type="ARBA" id="ARBA00023098"/>
    </source>
</evidence>
<name>A0AA90NXN3_9GAMM</name>
<dbReference type="EMBL" id="JASXSV010000021">
    <property type="protein sequence ID" value="MDP0589803.1"/>
    <property type="molecule type" value="Genomic_DNA"/>
</dbReference>
<dbReference type="PANTHER" id="PTHR46382">
    <property type="entry name" value="PHOSPHATIDATE CYTIDYLYLTRANSFERASE"/>
    <property type="match status" value="1"/>
</dbReference>
<protein>
    <recommendedName>
        <fullName evidence="7 18">Phosphatidate cytidylyltransferase</fullName>
        <ecNumber evidence="6 18">2.7.7.41</ecNumber>
    </recommendedName>
</protein>
<comment type="similarity">
    <text evidence="5 18">Belongs to the CDS family.</text>
</comment>
<keyword evidence="10 18" id="KW-0808">Transferase</keyword>
<feature type="transmembrane region" description="Helical" evidence="19">
    <location>
        <begin position="134"/>
        <end position="155"/>
    </location>
</feature>
<dbReference type="Proteomes" id="UP001178148">
    <property type="component" value="Unassembled WGS sequence"/>
</dbReference>
<dbReference type="GO" id="GO:0004605">
    <property type="term" value="F:phosphatidate cytidylyltransferase activity"/>
    <property type="evidence" value="ECO:0007669"/>
    <property type="project" value="UniProtKB-EC"/>
</dbReference>
<keyword evidence="13 19" id="KW-1133">Transmembrane helix</keyword>
<evidence type="ECO:0000256" key="19">
    <source>
        <dbReference type="SAM" id="Phobius"/>
    </source>
</evidence>
<evidence type="ECO:0000256" key="2">
    <source>
        <dbReference type="ARBA" id="ARBA00004651"/>
    </source>
</evidence>
<feature type="transmembrane region" description="Helical" evidence="19">
    <location>
        <begin position="109"/>
        <end position="128"/>
    </location>
</feature>
<evidence type="ECO:0000256" key="11">
    <source>
        <dbReference type="ARBA" id="ARBA00022692"/>
    </source>
</evidence>
<dbReference type="Pfam" id="PF01148">
    <property type="entry name" value="CTP_transf_1"/>
    <property type="match status" value="1"/>
</dbReference>
<gene>
    <name evidence="20" type="ORF">QS748_11680</name>
</gene>
<keyword evidence="21" id="KW-1185">Reference proteome</keyword>
<keyword evidence="12 18" id="KW-0548">Nucleotidyltransferase</keyword>
<dbReference type="EC" id="2.7.7.41" evidence="6 18"/>
<keyword evidence="17" id="KW-1208">Phospholipid metabolism</keyword>
<evidence type="ECO:0000256" key="10">
    <source>
        <dbReference type="ARBA" id="ARBA00022679"/>
    </source>
</evidence>
<keyword evidence="9" id="KW-0444">Lipid biosynthesis</keyword>
<evidence type="ECO:0000256" key="6">
    <source>
        <dbReference type="ARBA" id="ARBA00012487"/>
    </source>
</evidence>
<evidence type="ECO:0000256" key="18">
    <source>
        <dbReference type="RuleBase" id="RU003938"/>
    </source>
</evidence>
<evidence type="ECO:0000256" key="12">
    <source>
        <dbReference type="ARBA" id="ARBA00022695"/>
    </source>
</evidence>
<keyword evidence="11 18" id="KW-0812">Transmembrane</keyword>
<feature type="transmembrane region" description="Helical" evidence="19">
    <location>
        <begin position="204"/>
        <end position="225"/>
    </location>
</feature>
<comment type="pathway">
    <text evidence="3 18">Phospholipid metabolism; CDP-diacylglycerol biosynthesis; CDP-diacylglycerol from sn-glycerol 3-phosphate: step 3/3.</text>
</comment>
<comment type="subcellular location">
    <subcellularLocation>
        <location evidence="2">Cell membrane</location>
        <topology evidence="2">Multi-pass membrane protein</topology>
    </subcellularLocation>
</comment>
<evidence type="ECO:0000256" key="1">
    <source>
        <dbReference type="ARBA" id="ARBA00001698"/>
    </source>
</evidence>
<comment type="caution">
    <text evidence="20">The sequence shown here is derived from an EMBL/GenBank/DDBJ whole genome shotgun (WGS) entry which is preliminary data.</text>
</comment>
<dbReference type="GO" id="GO:0016024">
    <property type="term" value="P:CDP-diacylglycerol biosynthetic process"/>
    <property type="evidence" value="ECO:0007669"/>
    <property type="project" value="TreeGrafter"/>
</dbReference>
<feature type="transmembrane region" description="Helical" evidence="19">
    <location>
        <begin position="78"/>
        <end position="97"/>
    </location>
</feature>
<feature type="transmembrane region" description="Helical" evidence="19">
    <location>
        <begin position="56"/>
        <end position="72"/>
    </location>
</feature>
<accession>A0AA90NXN3</accession>
<proteinExistence type="inferred from homology"/>
<dbReference type="InterPro" id="IPR000374">
    <property type="entry name" value="PC_trans"/>
</dbReference>
<dbReference type="PROSITE" id="PS01315">
    <property type="entry name" value="CDS"/>
    <property type="match status" value="1"/>
</dbReference>
<feature type="transmembrane region" description="Helical" evidence="19">
    <location>
        <begin position="176"/>
        <end position="198"/>
    </location>
</feature>
<comment type="pathway">
    <text evidence="4">Lipid metabolism.</text>
</comment>
<evidence type="ECO:0000256" key="4">
    <source>
        <dbReference type="ARBA" id="ARBA00005189"/>
    </source>
</evidence>
<keyword evidence="15 19" id="KW-0472">Membrane</keyword>
<evidence type="ECO:0000256" key="17">
    <source>
        <dbReference type="ARBA" id="ARBA00023264"/>
    </source>
</evidence>
<evidence type="ECO:0000256" key="3">
    <source>
        <dbReference type="ARBA" id="ARBA00005119"/>
    </source>
</evidence>
<comment type="catalytic activity">
    <reaction evidence="1 18">
        <text>a 1,2-diacyl-sn-glycero-3-phosphate + CTP + H(+) = a CDP-1,2-diacyl-sn-glycerol + diphosphate</text>
        <dbReference type="Rhea" id="RHEA:16229"/>
        <dbReference type="ChEBI" id="CHEBI:15378"/>
        <dbReference type="ChEBI" id="CHEBI:33019"/>
        <dbReference type="ChEBI" id="CHEBI:37563"/>
        <dbReference type="ChEBI" id="CHEBI:58332"/>
        <dbReference type="ChEBI" id="CHEBI:58608"/>
        <dbReference type="EC" id="2.7.7.41"/>
    </reaction>
</comment>